<evidence type="ECO:0000313" key="4">
    <source>
        <dbReference type="EMBL" id="MFB9681788.1"/>
    </source>
</evidence>
<protein>
    <submittedName>
        <fullName evidence="4">VWA domain-containing protein</fullName>
    </submittedName>
</protein>
<feature type="region of interest" description="Disordered" evidence="1">
    <location>
        <begin position="357"/>
        <end position="388"/>
    </location>
</feature>
<dbReference type="Proteomes" id="UP001589610">
    <property type="component" value="Unassembled WGS sequence"/>
</dbReference>
<dbReference type="SUPFAM" id="SSF53300">
    <property type="entry name" value="vWA-like"/>
    <property type="match status" value="1"/>
</dbReference>
<keyword evidence="2" id="KW-0812">Transmembrane</keyword>
<dbReference type="InterPro" id="IPR002035">
    <property type="entry name" value="VWF_A"/>
</dbReference>
<evidence type="ECO:0000256" key="1">
    <source>
        <dbReference type="SAM" id="MobiDB-lite"/>
    </source>
</evidence>
<evidence type="ECO:0000256" key="2">
    <source>
        <dbReference type="SAM" id="Phobius"/>
    </source>
</evidence>
<feature type="transmembrane region" description="Helical" evidence="2">
    <location>
        <begin position="52"/>
        <end position="72"/>
    </location>
</feature>
<organism evidence="4 5">
    <name type="scientific">Streptosporangium vulgare</name>
    <dbReference type="NCBI Taxonomy" id="46190"/>
    <lineage>
        <taxon>Bacteria</taxon>
        <taxon>Bacillati</taxon>
        <taxon>Actinomycetota</taxon>
        <taxon>Actinomycetes</taxon>
        <taxon>Streptosporangiales</taxon>
        <taxon>Streptosporangiaceae</taxon>
        <taxon>Streptosporangium</taxon>
    </lineage>
</organism>
<dbReference type="Gene3D" id="3.40.50.410">
    <property type="entry name" value="von Willebrand factor, type A domain"/>
    <property type="match status" value="1"/>
</dbReference>
<dbReference type="EMBL" id="JBHMBS010000039">
    <property type="protein sequence ID" value="MFB9681788.1"/>
    <property type="molecule type" value="Genomic_DNA"/>
</dbReference>
<keyword evidence="2" id="KW-1133">Transmembrane helix</keyword>
<evidence type="ECO:0000313" key="5">
    <source>
        <dbReference type="Proteomes" id="UP001589610"/>
    </source>
</evidence>
<sequence>MVNSEKTTETSPPADTTGSTERAWQMVTAFSNALVQTLLVLLALSISTISKVALVLGILALTALTIFPGHLLKSTAWLRRAVPERLYGLLGMFSQWVRQDVWWLLSAGVLVTVVAVVAVVPKDDPWGTCRIPDEITFLASAETSPAIQRAAGEFMARKVDWWGCRQTNINVSGLRADEVRDRLGDWTFPVQPATGRTAERTAARPPGARPDGWIADSLQEIDYLDRSADGMPAFGERTVVATSPLVIAAPERLAEELTEANRKPGDRDWADLLRGRPGARQQVVRTHPLASNVGLIATAAAPGPAEGLSAKVRPGDNVRDVMCRYASSLDTSAMVLTEQQFHELNVSLSGTDPALPSSGGCAVPGTSPPGATSAPGNAGANAGERPPRLTAVYPRGGHAMRYACVSKRWPDLRRPPAVERTVEEFCGFLRETLPRYGFRDAEGRLDTERLPAKAPWLRAAAPVAANWKPDISKLLYKLATPLADHVLVVVDVSGSMARNKVNDGRSRLEAAIQVAQVAVTSKRGERTTGIMTFFPDDDLGVLPGPVGDEGKALADRLTAVQKAYRDGSRPDPPMRPVVTEALGLMARTGAPGDRKVVLLLTDGGNPRGLTGDDLREHGDVRLLTLSFDLHGCGTSPLPRLLDEGLMSCYDASTDPDQKLDDAFTELRTVTD</sequence>
<dbReference type="CDD" id="cd00198">
    <property type="entry name" value="vWFA"/>
    <property type="match status" value="1"/>
</dbReference>
<evidence type="ECO:0000259" key="3">
    <source>
        <dbReference type="PROSITE" id="PS50234"/>
    </source>
</evidence>
<dbReference type="InterPro" id="IPR036465">
    <property type="entry name" value="vWFA_dom_sf"/>
</dbReference>
<keyword evidence="2" id="KW-0472">Membrane</keyword>
<proteinExistence type="predicted"/>
<name>A0ABV5TRN3_9ACTN</name>
<feature type="domain" description="VWFA" evidence="3">
    <location>
        <begin position="485"/>
        <end position="666"/>
    </location>
</feature>
<keyword evidence="5" id="KW-1185">Reference proteome</keyword>
<reference evidence="4 5" key="1">
    <citation type="submission" date="2024-09" db="EMBL/GenBank/DDBJ databases">
        <authorList>
            <person name="Sun Q."/>
            <person name="Mori K."/>
        </authorList>
    </citation>
    <scope>NUCLEOTIDE SEQUENCE [LARGE SCALE GENOMIC DNA]</scope>
    <source>
        <strain evidence="4 5">JCM 3028</strain>
    </source>
</reference>
<dbReference type="RefSeq" id="WP_344749120.1">
    <property type="nucleotide sequence ID" value="NZ_BAAAWW010000182.1"/>
</dbReference>
<dbReference type="PROSITE" id="PS50234">
    <property type="entry name" value="VWFA"/>
    <property type="match status" value="1"/>
</dbReference>
<dbReference type="Pfam" id="PF13519">
    <property type="entry name" value="VWA_2"/>
    <property type="match status" value="1"/>
</dbReference>
<dbReference type="Pfam" id="PF13531">
    <property type="entry name" value="SBP_bac_11"/>
    <property type="match status" value="1"/>
</dbReference>
<gene>
    <name evidence="4" type="ORF">ACFFRH_40490</name>
</gene>
<comment type="caution">
    <text evidence="4">The sequence shown here is derived from an EMBL/GenBank/DDBJ whole genome shotgun (WGS) entry which is preliminary data.</text>
</comment>
<feature type="transmembrane region" description="Helical" evidence="2">
    <location>
        <begin position="23"/>
        <end position="45"/>
    </location>
</feature>
<feature type="transmembrane region" description="Helical" evidence="2">
    <location>
        <begin position="101"/>
        <end position="120"/>
    </location>
</feature>
<accession>A0ABV5TRN3</accession>